<sequence length="625" mass="68525">MTLTPQWLDELRSRITLSTLIGRTVKVTRAGREYKACCPFHNEKTPSFTINDEKGFYHCFGCSAHGDAIRWMTDQRGLSFMDAVKELAAEAGMEVPAPDPRAAKKAEEQASLRDVTQAAADWFAQQLASGNGAPARDYLTRRGISDATRAAFGFGLAPDSRSALKEALKKFPTAMLVESGMLIAVDDKEPYDRFRGRLMIPIRDARGRVIAFGGRILGDGEPKYLNSPDTPLFDKGRTLYNLDKASPASRQTNRVIVVEGYMDVIALAEAGIADAVAPLGTALTENQLGMLWRMVSVPTLCFDGDSAGQKAAMRAAMRALPLLRPGFSLSFATLPAGQDPDDIVRARGAAGFADILADAQPLVERLWAHEVNAGPLATPEERAALKTRLLAHADAIEDADVRHHYREAFREKLDALFARQRPERGPRVPWAPQPPRGGRRFTPDPRLQPPAEETKAIGQTGIAAPLAAALIAGLLRHPQAIRRNEEALVRLAIPDSGDAELLSLMLDIANAQEGLDCEGLLAILEPMKVYNRATTLLRADGMHFSFNRRLEGDGVDAARETALRDLDEYIGVLVTQPEIRARLAEATADYMRTMDDEGHARQQKLRTMDEELTRRLAALSDSSQF</sequence>
<dbReference type="GO" id="GO:0000428">
    <property type="term" value="C:DNA-directed RNA polymerase complex"/>
    <property type="evidence" value="ECO:0007669"/>
    <property type="project" value="UniProtKB-KW"/>
</dbReference>
<comment type="caution">
    <text evidence="15">The sequence shown here is derived from an EMBL/GenBank/DDBJ whole genome shotgun (WGS) entry which is preliminary data.</text>
</comment>
<evidence type="ECO:0000313" key="16">
    <source>
        <dbReference type="Proteomes" id="UP000248597"/>
    </source>
</evidence>
<evidence type="ECO:0000313" key="15">
    <source>
        <dbReference type="EMBL" id="PZQ20593.1"/>
    </source>
</evidence>
<dbReference type="Pfam" id="PF08275">
    <property type="entry name" value="DNAG_N"/>
    <property type="match status" value="1"/>
</dbReference>
<dbReference type="CDD" id="cd03364">
    <property type="entry name" value="TOPRIM_DnaG_primases"/>
    <property type="match status" value="1"/>
</dbReference>
<dbReference type="SUPFAM" id="SSF56731">
    <property type="entry name" value="DNA primase core"/>
    <property type="match status" value="1"/>
</dbReference>
<comment type="cofactor">
    <cofactor evidence="12">
        <name>Zn(2+)</name>
        <dbReference type="ChEBI" id="CHEBI:29105"/>
    </cofactor>
    <text evidence="12">Binds 1 zinc ion per monomer.</text>
</comment>
<dbReference type="InterPro" id="IPR034151">
    <property type="entry name" value="TOPRIM_DnaG_bac"/>
</dbReference>
<keyword evidence="6 12" id="KW-0479">Metal-binding</keyword>
<evidence type="ECO:0000256" key="12">
    <source>
        <dbReference type="HAMAP-Rule" id="MF_00974"/>
    </source>
</evidence>
<evidence type="ECO:0000256" key="3">
    <source>
        <dbReference type="ARBA" id="ARBA00022679"/>
    </source>
</evidence>
<comment type="subunit">
    <text evidence="12">Monomer. Interacts with DnaB.</text>
</comment>
<dbReference type="InterPro" id="IPR006171">
    <property type="entry name" value="TOPRIM_dom"/>
</dbReference>
<dbReference type="PANTHER" id="PTHR30313:SF2">
    <property type="entry name" value="DNA PRIMASE"/>
    <property type="match status" value="1"/>
</dbReference>
<keyword evidence="2 12" id="KW-0639">Primosome</keyword>
<dbReference type="Gene3D" id="3.90.580.10">
    <property type="entry name" value="Zinc finger, CHC2-type domain"/>
    <property type="match status" value="1"/>
</dbReference>
<dbReference type="NCBIfam" id="TIGR01391">
    <property type="entry name" value="dnaG"/>
    <property type="match status" value="1"/>
</dbReference>
<dbReference type="GO" id="GO:0006269">
    <property type="term" value="P:DNA replication, synthesis of primer"/>
    <property type="evidence" value="ECO:0007669"/>
    <property type="project" value="UniProtKB-UniRule"/>
</dbReference>
<dbReference type="AlphaFoldDB" id="A0A2W5MSA4"/>
<dbReference type="GO" id="GO:0008270">
    <property type="term" value="F:zinc ion binding"/>
    <property type="evidence" value="ECO:0007669"/>
    <property type="project" value="UniProtKB-UniRule"/>
</dbReference>
<gene>
    <name evidence="12" type="primary">dnaG</name>
    <name evidence="15" type="ORF">DI569_14980</name>
</gene>
<dbReference type="Gene3D" id="3.40.1360.10">
    <property type="match status" value="1"/>
</dbReference>
<keyword evidence="10 12" id="KW-0238">DNA-binding</keyword>
<feature type="domain" description="Toprim" evidence="14">
    <location>
        <begin position="253"/>
        <end position="335"/>
    </location>
</feature>
<evidence type="ECO:0000256" key="4">
    <source>
        <dbReference type="ARBA" id="ARBA00022695"/>
    </source>
</evidence>
<feature type="zinc finger region" description="CHC2-type" evidence="12">
    <location>
        <begin position="38"/>
        <end position="62"/>
    </location>
</feature>
<accession>A0A2W5MSA4</accession>
<dbReference type="InterPro" id="IPR002694">
    <property type="entry name" value="Znf_CHC2"/>
</dbReference>
<comment type="function">
    <text evidence="12">RNA polymerase that catalyzes the synthesis of short RNA molecules used as primers for DNA polymerase during DNA replication.</text>
</comment>
<feature type="region of interest" description="Disordered" evidence="13">
    <location>
        <begin position="423"/>
        <end position="450"/>
    </location>
</feature>
<keyword evidence="3 12" id="KW-0808">Transferase</keyword>
<evidence type="ECO:0000256" key="6">
    <source>
        <dbReference type="ARBA" id="ARBA00022723"/>
    </source>
</evidence>
<dbReference type="EC" id="2.7.7.101" evidence="12"/>
<keyword evidence="1 12" id="KW-0240">DNA-directed RNA polymerase</keyword>
<dbReference type="GO" id="GO:0003899">
    <property type="term" value="F:DNA-directed RNA polymerase activity"/>
    <property type="evidence" value="ECO:0007669"/>
    <property type="project" value="UniProtKB-UniRule"/>
</dbReference>
<keyword evidence="7 12" id="KW-0863">Zinc-finger</keyword>
<dbReference type="Pfam" id="PF13662">
    <property type="entry name" value="Toprim_4"/>
    <property type="match status" value="1"/>
</dbReference>
<dbReference type="Pfam" id="PF01807">
    <property type="entry name" value="Zn_ribbon_DnaG"/>
    <property type="match status" value="1"/>
</dbReference>
<dbReference type="SMART" id="SM00493">
    <property type="entry name" value="TOPRIM"/>
    <property type="match status" value="1"/>
</dbReference>
<dbReference type="InterPro" id="IPR050219">
    <property type="entry name" value="DnaG_primase"/>
</dbReference>
<organism evidence="15 16">
    <name type="scientific">Sphingopyxis macrogoltabida</name>
    <name type="common">Sphingomonas macrogoltabidus</name>
    <dbReference type="NCBI Taxonomy" id="33050"/>
    <lineage>
        <taxon>Bacteria</taxon>
        <taxon>Pseudomonadati</taxon>
        <taxon>Pseudomonadota</taxon>
        <taxon>Alphaproteobacteria</taxon>
        <taxon>Sphingomonadales</taxon>
        <taxon>Sphingomonadaceae</taxon>
        <taxon>Sphingopyxis</taxon>
    </lineage>
</organism>
<dbReference type="PANTHER" id="PTHR30313">
    <property type="entry name" value="DNA PRIMASE"/>
    <property type="match status" value="1"/>
</dbReference>
<comment type="similarity">
    <text evidence="12">Belongs to the DnaG primase family.</text>
</comment>
<dbReference type="InterPro" id="IPR013264">
    <property type="entry name" value="DNAG_N"/>
</dbReference>
<dbReference type="InterPro" id="IPR036977">
    <property type="entry name" value="DNA_primase_Znf_CHC2"/>
</dbReference>
<evidence type="ECO:0000256" key="5">
    <source>
        <dbReference type="ARBA" id="ARBA00022705"/>
    </source>
</evidence>
<keyword evidence="4 12" id="KW-0548">Nucleotidyltransferase</keyword>
<evidence type="ECO:0000256" key="9">
    <source>
        <dbReference type="ARBA" id="ARBA00022842"/>
    </source>
</evidence>
<dbReference type="FunFam" id="3.90.580.10:FF:000001">
    <property type="entry name" value="DNA primase"/>
    <property type="match status" value="1"/>
</dbReference>
<dbReference type="Proteomes" id="UP000248597">
    <property type="component" value="Unassembled WGS sequence"/>
</dbReference>
<proteinExistence type="inferred from homology"/>
<dbReference type="InterPro" id="IPR030846">
    <property type="entry name" value="DnaG_bac"/>
</dbReference>
<evidence type="ECO:0000256" key="2">
    <source>
        <dbReference type="ARBA" id="ARBA00022515"/>
    </source>
</evidence>
<dbReference type="FunFam" id="3.90.980.10:FF:000001">
    <property type="entry name" value="DNA primase"/>
    <property type="match status" value="1"/>
</dbReference>
<dbReference type="InterPro" id="IPR037068">
    <property type="entry name" value="DNA_primase_core_N_sf"/>
</dbReference>
<evidence type="ECO:0000256" key="7">
    <source>
        <dbReference type="ARBA" id="ARBA00022771"/>
    </source>
</evidence>
<keyword evidence="8 12" id="KW-0862">Zinc</keyword>
<dbReference type="HAMAP" id="MF_00974">
    <property type="entry name" value="DNA_primase_DnaG"/>
    <property type="match status" value="1"/>
</dbReference>
<dbReference type="EMBL" id="QFPJ01000053">
    <property type="protein sequence ID" value="PZQ20593.1"/>
    <property type="molecule type" value="Genomic_DNA"/>
</dbReference>
<protein>
    <recommendedName>
        <fullName evidence="12">DNA primase</fullName>
        <ecNumber evidence="12">2.7.7.101</ecNumber>
    </recommendedName>
</protein>
<evidence type="ECO:0000256" key="13">
    <source>
        <dbReference type="SAM" id="MobiDB-lite"/>
    </source>
</evidence>
<name>A0A2W5MSA4_SPHMC</name>
<evidence type="ECO:0000256" key="11">
    <source>
        <dbReference type="ARBA" id="ARBA00023163"/>
    </source>
</evidence>
<comment type="catalytic activity">
    <reaction evidence="12">
        <text>ssDNA + n NTP = ssDNA/pppN(pN)n-1 hybrid + (n-1) diphosphate.</text>
        <dbReference type="EC" id="2.7.7.101"/>
    </reaction>
</comment>
<comment type="domain">
    <text evidence="12">Contains an N-terminal zinc-binding domain, a central core domain that contains the primase activity, and a C-terminal DnaB-binding domain.</text>
</comment>
<evidence type="ECO:0000256" key="8">
    <source>
        <dbReference type="ARBA" id="ARBA00022833"/>
    </source>
</evidence>
<evidence type="ECO:0000259" key="14">
    <source>
        <dbReference type="PROSITE" id="PS50880"/>
    </source>
</evidence>
<keyword evidence="5 12" id="KW-0235">DNA replication</keyword>
<evidence type="ECO:0000256" key="1">
    <source>
        <dbReference type="ARBA" id="ARBA00022478"/>
    </source>
</evidence>
<reference evidence="15 16" key="1">
    <citation type="submission" date="2017-08" db="EMBL/GenBank/DDBJ databases">
        <title>Infants hospitalized years apart are colonized by the same room-sourced microbial strains.</title>
        <authorList>
            <person name="Brooks B."/>
            <person name="Olm M.R."/>
            <person name="Firek B.A."/>
            <person name="Baker R."/>
            <person name="Thomas B.C."/>
            <person name="Morowitz M.J."/>
            <person name="Banfield J.F."/>
        </authorList>
    </citation>
    <scope>NUCLEOTIDE SEQUENCE [LARGE SCALE GENOMIC DNA]</scope>
    <source>
        <strain evidence="15">S2_005_003_R2_47</strain>
    </source>
</reference>
<dbReference type="FunFam" id="3.40.1360.10:FF:000002">
    <property type="entry name" value="DNA primase"/>
    <property type="match status" value="1"/>
</dbReference>
<keyword evidence="9" id="KW-0460">Magnesium</keyword>
<dbReference type="SMART" id="SM00400">
    <property type="entry name" value="ZnF_CHCC"/>
    <property type="match status" value="1"/>
</dbReference>
<evidence type="ECO:0000256" key="10">
    <source>
        <dbReference type="ARBA" id="ARBA00023125"/>
    </source>
</evidence>
<dbReference type="InterPro" id="IPR006295">
    <property type="entry name" value="DNA_primase_DnaG"/>
</dbReference>
<dbReference type="PROSITE" id="PS50880">
    <property type="entry name" value="TOPRIM"/>
    <property type="match status" value="1"/>
</dbReference>
<dbReference type="Gene3D" id="3.90.980.10">
    <property type="entry name" value="DNA primase, catalytic core, N-terminal domain"/>
    <property type="match status" value="1"/>
</dbReference>
<keyword evidence="11 12" id="KW-0804">Transcription</keyword>
<dbReference type="SUPFAM" id="SSF57783">
    <property type="entry name" value="Zinc beta-ribbon"/>
    <property type="match status" value="1"/>
</dbReference>
<dbReference type="GO" id="GO:0005737">
    <property type="term" value="C:cytoplasm"/>
    <property type="evidence" value="ECO:0007669"/>
    <property type="project" value="TreeGrafter"/>
</dbReference>
<dbReference type="GO" id="GO:1990077">
    <property type="term" value="C:primosome complex"/>
    <property type="evidence" value="ECO:0007669"/>
    <property type="project" value="UniProtKB-KW"/>
</dbReference>
<dbReference type="GO" id="GO:0003677">
    <property type="term" value="F:DNA binding"/>
    <property type="evidence" value="ECO:0007669"/>
    <property type="project" value="UniProtKB-KW"/>
</dbReference>